<dbReference type="GO" id="GO:0009263">
    <property type="term" value="P:deoxyribonucleotide biosynthetic process"/>
    <property type="evidence" value="ECO:0007669"/>
    <property type="project" value="UniProtKB-KW"/>
</dbReference>
<feature type="domain" description="Ribonucleotide reductase large subunit C-terminal" evidence="3">
    <location>
        <begin position="16"/>
        <end position="511"/>
    </location>
</feature>
<dbReference type="InterPro" id="IPR013346">
    <property type="entry name" value="NrdE_NrdA_C"/>
</dbReference>
<dbReference type="PRINTS" id="PR01183">
    <property type="entry name" value="RIBORDTASEM1"/>
</dbReference>
<comment type="caution">
    <text evidence="4">The sequence shown here is derived from an EMBL/GenBank/DDBJ whole genome shotgun (WGS) entry which is preliminary data.</text>
</comment>
<sequence>MASDSATRSGGLLPTKRVARCSSTGGSIGIGLQATPFKRYSEQQALAPVLDLFEATRNVLDRTCPYPSSGTMALYLEPWHAGIQLFIRKCRMHTRSEDGPPRPDYGLMINDLFMKKVESNSSWTTFCPSDASRLTVSYGPQFEREYLRLERSGVGKYTVRARDLWNEIMDAQIKTGRPIIIFKDASNRKSNHRHLGVLTQSNSLGGMLQFADQQETATYLSASVVLSTFVDTDGRFEFSELDRTVRNTVVSLNHVLAQSYYPDNSAKASAYRHRAITVAVQGLADALVMMGLPYESDEAQTLNAAIAETVYHSATDESCNLIRFHGSHPNFERSPAASGWLQIDYWDNPRISGRYDFNLLREKVTKGICNSLVTGYAPSNSSIELASCSEGCEPLSYLLSTQKTGSNDRFLVSKHLVKTLENIGIWSEDMLNQIACNEGSLQRIDGIPDKVREIYKTAWEISPNRLVRLAIDRGPFICQSQSLNMYMNVPSISKLSTLIFDAWKAGLKTGLCSLRSRIVSLKVAGKKVREVKKFDQEDVELDGTGSTNDPYIIRNIIVT</sequence>
<dbReference type="InterPro" id="IPR039718">
    <property type="entry name" value="Rrm1"/>
</dbReference>
<dbReference type="Proteomes" id="UP000521943">
    <property type="component" value="Unassembled WGS sequence"/>
</dbReference>
<protein>
    <submittedName>
        <fullName evidence="4">Ribonucleotide reductase large subunit</fullName>
    </submittedName>
</protein>
<reference evidence="4 5" key="1">
    <citation type="submission" date="2020-07" db="EMBL/GenBank/DDBJ databases">
        <title>Comparative genomics of pyrophilous fungi reveals a link between fire events and developmental genes.</title>
        <authorList>
            <consortium name="DOE Joint Genome Institute"/>
            <person name="Steindorff A.S."/>
            <person name="Carver A."/>
            <person name="Calhoun S."/>
            <person name="Stillman K."/>
            <person name="Liu H."/>
            <person name="Lipzen A."/>
            <person name="Pangilinan J."/>
            <person name="Labutti K."/>
            <person name="Bruns T.D."/>
            <person name="Grigoriev I.V."/>
        </authorList>
    </citation>
    <scope>NUCLEOTIDE SEQUENCE [LARGE SCALE GENOMIC DNA]</scope>
    <source>
        <strain evidence="4 5">CBS 144469</strain>
    </source>
</reference>
<comment type="similarity">
    <text evidence="1">Belongs to the ribonucleoside diphosphate reductase large chain family.</text>
</comment>
<dbReference type="Pfam" id="PF02867">
    <property type="entry name" value="Ribonuc_red_lgC"/>
    <property type="match status" value="1"/>
</dbReference>
<evidence type="ECO:0000313" key="5">
    <source>
        <dbReference type="Proteomes" id="UP000521943"/>
    </source>
</evidence>
<dbReference type="GO" id="GO:0005524">
    <property type="term" value="F:ATP binding"/>
    <property type="evidence" value="ECO:0007669"/>
    <property type="project" value="TreeGrafter"/>
</dbReference>
<dbReference type="SUPFAM" id="SSF51998">
    <property type="entry name" value="PFL-like glycyl radical enzymes"/>
    <property type="match status" value="1"/>
</dbReference>
<evidence type="ECO:0000256" key="2">
    <source>
        <dbReference type="ARBA" id="ARBA00023116"/>
    </source>
</evidence>
<dbReference type="PANTHER" id="PTHR11573:SF6">
    <property type="entry name" value="RIBONUCLEOSIDE-DIPHOSPHATE REDUCTASE LARGE SUBUNIT"/>
    <property type="match status" value="1"/>
</dbReference>
<dbReference type="PANTHER" id="PTHR11573">
    <property type="entry name" value="RIBONUCLEOSIDE-DIPHOSPHATE REDUCTASE LARGE CHAIN"/>
    <property type="match status" value="1"/>
</dbReference>
<name>A0A8H6HG28_9AGAR</name>
<gene>
    <name evidence="4" type="ORF">DFP72DRAFT_1091385</name>
</gene>
<accession>A0A8H6HG28</accession>
<dbReference type="NCBIfam" id="TIGR02506">
    <property type="entry name" value="NrdE_NrdA"/>
    <property type="match status" value="1"/>
</dbReference>
<dbReference type="Gene3D" id="3.20.70.20">
    <property type="match status" value="1"/>
</dbReference>
<dbReference type="GO" id="GO:0004748">
    <property type="term" value="F:ribonucleoside-diphosphate reductase activity, thioredoxin disulfide as acceptor"/>
    <property type="evidence" value="ECO:0007669"/>
    <property type="project" value="TreeGrafter"/>
</dbReference>
<evidence type="ECO:0000313" key="4">
    <source>
        <dbReference type="EMBL" id="KAF6745512.1"/>
    </source>
</evidence>
<dbReference type="OrthoDB" id="3000483at2759"/>
<dbReference type="AlphaFoldDB" id="A0A8H6HG28"/>
<organism evidence="4 5">
    <name type="scientific">Ephemerocybe angulata</name>
    <dbReference type="NCBI Taxonomy" id="980116"/>
    <lineage>
        <taxon>Eukaryota</taxon>
        <taxon>Fungi</taxon>
        <taxon>Dikarya</taxon>
        <taxon>Basidiomycota</taxon>
        <taxon>Agaricomycotina</taxon>
        <taxon>Agaricomycetes</taxon>
        <taxon>Agaricomycetidae</taxon>
        <taxon>Agaricales</taxon>
        <taxon>Agaricineae</taxon>
        <taxon>Psathyrellaceae</taxon>
        <taxon>Ephemerocybe</taxon>
    </lineage>
</organism>
<dbReference type="InterPro" id="IPR000788">
    <property type="entry name" value="RNR_lg_C"/>
</dbReference>
<evidence type="ECO:0000256" key="1">
    <source>
        <dbReference type="ARBA" id="ARBA00010406"/>
    </source>
</evidence>
<proteinExistence type="inferred from homology"/>
<evidence type="ECO:0000259" key="3">
    <source>
        <dbReference type="Pfam" id="PF02867"/>
    </source>
</evidence>
<dbReference type="GO" id="GO:0005971">
    <property type="term" value="C:ribonucleoside-diphosphate reductase complex"/>
    <property type="evidence" value="ECO:0007669"/>
    <property type="project" value="TreeGrafter"/>
</dbReference>
<dbReference type="EMBL" id="JACGCI010000105">
    <property type="protein sequence ID" value="KAF6745512.1"/>
    <property type="molecule type" value="Genomic_DNA"/>
</dbReference>
<keyword evidence="2" id="KW-0215">Deoxyribonucleotide synthesis</keyword>
<keyword evidence="5" id="KW-1185">Reference proteome</keyword>